<comment type="caution">
    <text evidence="2">The sequence shown here is derived from an EMBL/GenBank/DDBJ whole genome shotgun (WGS) entry which is preliminary data.</text>
</comment>
<reference evidence="2" key="1">
    <citation type="submission" date="2021-03" db="EMBL/GenBank/DDBJ databases">
        <title>Draft genome sequence of rust myrtle Austropuccinia psidii MF-1, a brazilian biotype.</title>
        <authorList>
            <person name="Quecine M.C."/>
            <person name="Pachon D.M.R."/>
            <person name="Bonatelli M.L."/>
            <person name="Correr F.H."/>
            <person name="Franceschini L.M."/>
            <person name="Leite T.F."/>
            <person name="Margarido G.R.A."/>
            <person name="Almeida C.A."/>
            <person name="Ferrarezi J.A."/>
            <person name="Labate C.A."/>
        </authorList>
    </citation>
    <scope>NUCLEOTIDE SEQUENCE</scope>
    <source>
        <strain evidence="2">MF-1</strain>
    </source>
</reference>
<dbReference type="EMBL" id="AVOT02002132">
    <property type="protein sequence ID" value="MBW0469275.1"/>
    <property type="molecule type" value="Genomic_DNA"/>
</dbReference>
<organism evidence="2 3">
    <name type="scientific">Austropuccinia psidii MF-1</name>
    <dbReference type="NCBI Taxonomy" id="1389203"/>
    <lineage>
        <taxon>Eukaryota</taxon>
        <taxon>Fungi</taxon>
        <taxon>Dikarya</taxon>
        <taxon>Basidiomycota</taxon>
        <taxon>Pucciniomycotina</taxon>
        <taxon>Pucciniomycetes</taxon>
        <taxon>Pucciniales</taxon>
        <taxon>Sphaerophragmiaceae</taxon>
        <taxon>Austropuccinia</taxon>
    </lineage>
</organism>
<keyword evidence="3" id="KW-1185">Reference proteome</keyword>
<feature type="compositionally biased region" description="Polar residues" evidence="1">
    <location>
        <begin position="14"/>
        <end position="26"/>
    </location>
</feature>
<sequence length="158" mass="17660">MPANHSPSDKSTRSQRTPVFLTSTTRIPFDCTPSAQQLSENLDRGPPMEGAASSRRGGMKSIRSRSFSGLFEGYPGISEVSRGRLVEVEDEEGESLEEQDYRQTEVEDSFSDSSEVPQGFNLAFFDKPPVSQTEPSLLMMMKQMTRFMGKPTKEFFQG</sequence>
<feature type="region of interest" description="Disordered" evidence="1">
    <location>
        <begin position="83"/>
        <end position="115"/>
    </location>
</feature>
<dbReference type="AlphaFoldDB" id="A0A9Q3BR05"/>
<evidence type="ECO:0000313" key="2">
    <source>
        <dbReference type="EMBL" id="MBW0469275.1"/>
    </source>
</evidence>
<feature type="compositionally biased region" description="Acidic residues" evidence="1">
    <location>
        <begin position="88"/>
        <end position="98"/>
    </location>
</feature>
<proteinExistence type="predicted"/>
<feature type="region of interest" description="Disordered" evidence="1">
    <location>
        <begin position="1"/>
        <end position="61"/>
    </location>
</feature>
<evidence type="ECO:0000256" key="1">
    <source>
        <dbReference type="SAM" id="MobiDB-lite"/>
    </source>
</evidence>
<protein>
    <submittedName>
        <fullName evidence="2">Uncharacterized protein</fullName>
    </submittedName>
</protein>
<name>A0A9Q3BR05_9BASI</name>
<dbReference type="Proteomes" id="UP000765509">
    <property type="component" value="Unassembled WGS sequence"/>
</dbReference>
<evidence type="ECO:0000313" key="3">
    <source>
        <dbReference type="Proteomes" id="UP000765509"/>
    </source>
</evidence>
<gene>
    <name evidence="2" type="ORF">O181_008990</name>
</gene>
<accession>A0A9Q3BR05</accession>